<gene>
    <name evidence="2" type="ORF">N4264_20170</name>
</gene>
<reference evidence="2" key="1">
    <citation type="submission" date="2022-09" db="EMBL/GenBank/DDBJ databases">
        <title>Tahibacter sp. nov., isolated from a fresh water.</title>
        <authorList>
            <person name="Baek J.H."/>
            <person name="Lee J.K."/>
            <person name="Kim J.M."/>
            <person name="Jeon C.O."/>
        </authorList>
    </citation>
    <scope>NUCLEOTIDE SEQUENCE</scope>
    <source>
        <strain evidence="2">W38</strain>
    </source>
</reference>
<dbReference type="Pfam" id="PF00561">
    <property type="entry name" value="Abhydrolase_1"/>
    <property type="match status" value="1"/>
</dbReference>
<organism evidence="2 3">
    <name type="scientific">Tahibacter amnicola</name>
    <dbReference type="NCBI Taxonomy" id="2976241"/>
    <lineage>
        <taxon>Bacteria</taxon>
        <taxon>Pseudomonadati</taxon>
        <taxon>Pseudomonadota</taxon>
        <taxon>Gammaproteobacteria</taxon>
        <taxon>Lysobacterales</taxon>
        <taxon>Rhodanobacteraceae</taxon>
        <taxon>Tahibacter</taxon>
    </lineage>
</organism>
<protein>
    <submittedName>
        <fullName evidence="2">Alpha/beta hydrolase</fullName>
    </submittedName>
</protein>
<dbReference type="EMBL" id="CP104694">
    <property type="protein sequence ID" value="UXI67045.1"/>
    <property type="molecule type" value="Genomic_DNA"/>
</dbReference>
<dbReference type="GO" id="GO:0016787">
    <property type="term" value="F:hydrolase activity"/>
    <property type="evidence" value="ECO:0007669"/>
    <property type="project" value="UniProtKB-KW"/>
</dbReference>
<dbReference type="RefSeq" id="WP_261694021.1">
    <property type="nucleotide sequence ID" value="NZ_CP104694.1"/>
</dbReference>
<keyword evidence="3" id="KW-1185">Reference proteome</keyword>
<proteinExistence type="predicted"/>
<dbReference type="PANTHER" id="PTHR37946:SF1">
    <property type="entry name" value="SLL1969 PROTEIN"/>
    <property type="match status" value="1"/>
</dbReference>
<evidence type="ECO:0000313" key="3">
    <source>
        <dbReference type="Proteomes" id="UP001064632"/>
    </source>
</evidence>
<dbReference type="Proteomes" id="UP001064632">
    <property type="component" value="Chromosome"/>
</dbReference>
<dbReference type="PANTHER" id="PTHR37946">
    <property type="entry name" value="SLL1969 PROTEIN"/>
    <property type="match status" value="1"/>
</dbReference>
<feature type="domain" description="AB hydrolase-1" evidence="1">
    <location>
        <begin position="48"/>
        <end position="136"/>
    </location>
</feature>
<evidence type="ECO:0000313" key="2">
    <source>
        <dbReference type="EMBL" id="UXI67045.1"/>
    </source>
</evidence>
<dbReference type="InterPro" id="IPR000073">
    <property type="entry name" value="AB_hydrolase_1"/>
</dbReference>
<keyword evidence="2" id="KW-0378">Hydrolase</keyword>
<dbReference type="Gene3D" id="3.40.50.1820">
    <property type="entry name" value="alpha/beta hydrolase"/>
    <property type="match status" value="1"/>
</dbReference>
<name>A0ABY6BFB3_9GAMM</name>
<accession>A0ABY6BFB3</accession>
<dbReference type="SUPFAM" id="SSF53474">
    <property type="entry name" value="alpha/beta-Hydrolases"/>
    <property type="match status" value="1"/>
</dbReference>
<evidence type="ECO:0000259" key="1">
    <source>
        <dbReference type="Pfam" id="PF00561"/>
    </source>
</evidence>
<sequence>MDRPLPLQPPTWLSTIGELRCLFDLASRAWPTARPVRCGRGEPVLVIPGFGTGDSATCLLRHRLRQAGYTVYRWRLGLNAGPRGEAMHHLSARIRQIARHSGRPVHLVGWSLGGLMARVVAARLPRQVHRVIALGSPLTADPRSSRLSGLLSLVCGKHADDREVRAMVRRSARVPVISIFSRSDGVVAWEASAQAPGDCIAHCVEGSHLGLVINPRVHDLVAQALAHAAPAH</sequence>
<dbReference type="InterPro" id="IPR029058">
    <property type="entry name" value="AB_hydrolase_fold"/>
</dbReference>